<dbReference type="AlphaFoldDB" id="A0A2W5N6V8"/>
<dbReference type="NCBIfam" id="TIGR04430">
    <property type="entry name" value="OM_asym_MlaD"/>
    <property type="match status" value="1"/>
</dbReference>
<comment type="caution">
    <text evidence="3">The sequence shown here is derived from an EMBL/GenBank/DDBJ whole genome shotgun (WGS) entry which is preliminary data.</text>
</comment>
<dbReference type="Pfam" id="PF02470">
    <property type="entry name" value="MlaD"/>
    <property type="match status" value="1"/>
</dbReference>
<reference evidence="3 4" key="1">
    <citation type="submission" date="2017-08" db="EMBL/GenBank/DDBJ databases">
        <title>Infants hospitalized years apart are colonized by the same room-sourced microbial strains.</title>
        <authorList>
            <person name="Brooks B."/>
            <person name="Olm M.R."/>
            <person name="Firek B.A."/>
            <person name="Baker R."/>
            <person name="Thomas B.C."/>
            <person name="Morowitz M.J."/>
            <person name="Banfield J.F."/>
        </authorList>
    </citation>
    <scope>NUCLEOTIDE SEQUENCE [LARGE SCALE GENOMIC DNA]</scope>
    <source>
        <strain evidence="3">S2_005_002_R2_34</strain>
    </source>
</reference>
<dbReference type="InterPro" id="IPR003399">
    <property type="entry name" value="Mce/MlaD"/>
</dbReference>
<dbReference type="PANTHER" id="PTHR33371">
    <property type="entry name" value="INTERMEMBRANE PHOSPHOLIPID TRANSPORT SYSTEM BINDING PROTEIN MLAD-RELATED"/>
    <property type="match status" value="1"/>
</dbReference>
<gene>
    <name evidence="3" type="primary">mlaD</name>
    <name evidence="3" type="ORF">DI556_11615</name>
</gene>
<feature type="transmembrane region" description="Helical" evidence="1">
    <location>
        <begin position="6"/>
        <end position="26"/>
    </location>
</feature>
<dbReference type="InterPro" id="IPR052336">
    <property type="entry name" value="MlaD_Phospholipid_Transporter"/>
</dbReference>
<evidence type="ECO:0000259" key="2">
    <source>
        <dbReference type="Pfam" id="PF02470"/>
    </source>
</evidence>
<dbReference type="GO" id="GO:0005548">
    <property type="term" value="F:phospholipid transporter activity"/>
    <property type="evidence" value="ECO:0007669"/>
    <property type="project" value="TreeGrafter"/>
</dbReference>
<dbReference type="Proteomes" id="UP000249185">
    <property type="component" value="Unassembled WGS sequence"/>
</dbReference>
<keyword evidence="1" id="KW-0472">Membrane</keyword>
<name>A0A2W5N6V8_RHOSU</name>
<dbReference type="PANTHER" id="PTHR33371:SF4">
    <property type="entry name" value="INTERMEMBRANE PHOSPHOLIPID TRANSPORT SYSTEM BINDING PROTEIN MLAD"/>
    <property type="match status" value="1"/>
</dbReference>
<keyword evidence="1" id="KW-1133">Transmembrane helix</keyword>
<accession>A0A2W5N6V8</accession>
<sequence>MANSVAEAIIGAVVLVSAAGFALYAGQTSGHGFGQSEIPLSAKFRDANGISVGTDVRVAGIKVGSITALSLDPQSYQAQVTFTVPATLQVPDDSDVKIASEGLLGGNFLSVTPGASETMLAAGDEITNTQGSIDLLNLLMRFGTGGGSK</sequence>
<evidence type="ECO:0000313" key="4">
    <source>
        <dbReference type="Proteomes" id="UP000249185"/>
    </source>
</evidence>
<protein>
    <submittedName>
        <fullName evidence="3">Outer membrane lipid asymmetry maintenance protein MlaD</fullName>
    </submittedName>
</protein>
<evidence type="ECO:0000256" key="1">
    <source>
        <dbReference type="SAM" id="Phobius"/>
    </source>
</evidence>
<dbReference type="EMBL" id="QFPW01000008">
    <property type="protein sequence ID" value="PZQ49192.1"/>
    <property type="molecule type" value="Genomic_DNA"/>
</dbReference>
<keyword evidence="1" id="KW-0812">Transmembrane</keyword>
<organism evidence="3 4">
    <name type="scientific">Rhodovulum sulfidophilum</name>
    <name type="common">Rhodobacter sulfidophilus</name>
    <dbReference type="NCBI Taxonomy" id="35806"/>
    <lineage>
        <taxon>Bacteria</taxon>
        <taxon>Pseudomonadati</taxon>
        <taxon>Pseudomonadota</taxon>
        <taxon>Alphaproteobacteria</taxon>
        <taxon>Rhodobacterales</taxon>
        <taxon>Paracoccaceae</taxon>
        <taxon>Rhodovulum</taxon>
    </lineage>
</organism>
<proteinExistence type="predicted"/>
<dbReference type="InterPro" id="IPR030970">
    <property type="entry name" value="ABC_MlaD"/>
</dbReference>
<evidence type="ECO:0000313" key="3">
    <source>
        <dbReference type="EMBL" id="PZQ49192.1"/>
    </source>
</evidence>
<dbReference type="GO" id="GO:0005543">
    <property type="term" value="F:phospholipid binding"/>
    <property type="evidence" value="ECO:0007669"/>
    <property type="project" value="TreeGrafter"/>
</dbReference>
<feature type="domain" description="Mce/MlaD" evidence="2">
    <location>
        <begin position="39"/>
        <end position="114"/>
    </location>
</feature>